<keyword evidence="1" id="KW-0472">Membrane</keyword>
<keyword evidence="3" id="KW-1185">Reference proteome</keyword>
<keyword evidence="1" id="KW-1133">Transmembrane helix</keyword>
<protein>
    <submittedName>
        <fullName evidence="2">Uncharacterized protein</fullName>
    </submittedName>
</protein>
<feature type="transmembrane region" description="Helical" evidence="1">
    <location>
        <begin position="115"/>
        <end position="136"/>
    </location>
</feature>
<name>A0ABQ1JTG7_9GAMM</name>
<proteinExistence type="predicted"/>
<keyword evidence="1" id="KW-0812">Transmembrane</keyword>
<dbReference type="RefSeq" id="WP_188741218.1">
    <property type="nucleotide sequence ID" value="NZ_BMII01000074.1"/>
</dbReference>
<evidence type="ECO:0000313" key="2">
    <source>
        <dbReference type="EMBL" id="GGB77382.1"/>
    </source>
</evidence>
<evidence type="ECO:0000313" key="3">
    <source>
        <dbReference type="Proteomes" id="UP000617555"/>
    </source>
</evidence>
<gene>
    <name evidence="2" type="ORF">GCM10011607_41950</name>
</gene>
<organism evidence="2 3">
    <name type="scientific">Shewanella inventionis</name>
    <dbReference type="NCBI Taxonomy" id="1738770"/>
    <lineage>
        <taxon>Bacteria</taxon>
        <taxon>Pseudomonadati</taxon>
        <taxon>Pseudomonadota</taxon>
        <taxon>Gammaproteobacteria</taxon>
        <taxon>Alteromonadales</taxon>
        <taxon>Shewanellaceae</taxon>
        <taxon>Shewanella</taxon>
    </lineage>
</organism>
<evidence type="ECO:0000256" key="1">
    <source>
        <dbReference type="SAM" id="Phobius"/>
    </source>
</evidence>
<reference evidence="3" key="1">
    <citation type="journal article" date="2019" name="Int. J. Syst. Evol. Microbiol.">
        <title>The Global Catalogue of Microorganisms (GCM) 10K type strain sequencing project: providing services to taxonomists for standard genome sequencing and annotation.</title>
        <authorList>
            <consortium name="The Broad Institute Genomics Platform"/>
            <consortium name="The Broad Institute Genome Sequencing Center for Infectious Disease"/>
            <person name="Wu L."/>
            <person name="Ma J."/>
        </authorList>
    </citation>
    <scope>NUCLEOTIDE SEQUENCE [LARGE SCALE GENOMIC DNA]</scope>
    <source>
        <strain evidence="3">CGMCC 1.15339</strain>
    </source>
</reference>
<accession>A0ABQ1JTG7</accession>
<dbReference type="Proteomes" id="UP000617555">
    <property type="component" value="Unassembled WGS sequence"/>
</dbReference>
<dbReference type="EMBL" id="BMII01000074">
    <property type="protein sequence ID" value="GGB77382.1"/>
    <property type="molecule type" value="Genomic_DNA"/>
</dbReference>
<sequence length="162" mass="18612">MAKEYNYIYDQLVDSVDDIHGIISYSVYKRQKIQFIKDFKARNSGIDPIEADLQPFNDLSMSDAQLEFYRSEATILTQNFLTNVLKADLEERETYFSARVHAELSNIKPRHVLDIFKGALGSLLFVLLTGFLYFAVWSLSTSPKIVIEQIFDVKIISIDKSS</sequence>
<comment type="caution">
    <text evidence="2">The sequence shown here is derived from an EMBL/GenBank/DDBJ whole genome shotgun (WGS) entry which is preliminary data.</text>
</comment>